<dbReference type="AlphaFoldDB" id="A0A845A337"/>
<evidence type="ECO:0000256" key="1">
    <source>
        <dbReference type="ARBA" id="ARBA00001946"/>
    </source>
</evidence>
<evidence type="ECO:0000256" key="2">
    <source>
        <dbReference type="ARBA" id="ARBA00022679"/>
    </source>
</evidence>
<dbReference type="GO" id="GO:0000049">
    <property type="term" value="F:tRNA binding"/>
    <property type="evidence" value="ECO:0007669"/>
    <property type="project" value="TreeGrafter"/>
</dbReference>
<keyword evidence="6" id="KW-0547">Nucleotide-binding</keyword>
<dbReference type="InterPro" id="IPR002646">
    <property type="entry name" value="PolA_pol_head_dom"/>
</dbReference>
<feature type="domain" description="tRNA nucleotidyltransferase/poly(A) polymerase RNA and SrmB- binding" evidence="10">
    <location>
        <begin position="189"/>
        <end position="244"/>
    </location>
</feature>
<dbReference type="InterPro" id="IPR050264">
    <property type="entry name" value="Bact_CCA-adding_enz_type3_sf"/>
</dbReference>
<dbReference type="Pfam" id="PF01743">
    <property type="entry name" value="PolyA_pol"/>
    <property type="match status" value="1"/>
</dbReference>
<gene>
    <name evidence="11" type="ORF">GRI62_08045</name>
</gene>
<evidence type="ECO:0000256" key="8">
    <source>
        <dbReference type="RuleBase" id="RU003953"/>
    </source>
</evidence>
<dbReference type="InterPro" id="IPR032828">
    <property type="entry name" value="PolyA_RNA-bd"/>
</dbReference>
<protein>
    <submittedName>
        <fullName evidence="11">CCA tRNA nucleotidyltransferase</fullName>
    </submittedName>
</protein>
<keyword evidence="8" id="KW-0694">RNA-binding</keyword>
<evidence type="ECO:0000256" key="3">
    <source>
        <dbReference type="ARBA" id="ARBA00022694"/>
    </source>
</evidence>
<dbReference type="Gene3D" id="3.30.460.10">
    <property type="entry name" value="Beta Polymerase, domain 2"/>
    <property type="match status" value="1"/>
</dbReference>
<dbReference type="PANTHER" id="PTHR46173">
    <property type="entry name" value="CCA TRNA NUCLEOTIDYLTRANSFERASE 1, MITOCHONDRIAL"/>
    <property type="match status" value="1"/>
</dbReference>
<comment type="caution">
    <text evidence="11">The sequence shown here is derived from an EMBL/GenBank/DDBJ whole genome shotgun (WGS) entry which is preliminary data.</text>
</comment>
<dbReference type="GO" id="GO:0008033">
    <property type="term" value="P:tRNA processing"/>
    <property type="evidence" value="ECO:0007669"/>
    <property type="project" value="UniProtKB-KW"/>
</dbReference>
<dbReference type="Pfam" id="PF12627">
    <property type="entry name" value="PolyA_pol_RNAbd"/>
    <property type="match status" value="1"/>
</dbReference>
<dbReference type="PANTHER" id="PTHR46173:SF1">
    <property type="entry name" value="CCA TRNA NUCLEOTIDYLTRANSFERASE 1, MITOCHONDRIAL"/>
    <property type="match status" value="1"/>
</dbReference>
<evidence type="ECO:0000259" key="9">
    <source>
        <dbReference type="Pfam" id="PF01743"/>
    </source>
</evidence>
<dbReference type="GO" id="GO:0016779">
    <property type="term" value="F:nucleotidyltransferase activity"/>
    <property type="evidence" value="ECO:0007669"/>
    <property type="project" value="UniProtKB-KW"/>
</dbReference>
<evidence type="ECO:0000256" key="6">
    <source>
        <dbReference type="ARBA" id="ARBA00022741"/>
    </source>
</evidence>
<dbReference type="SUPFAM" id="SSF81891">
    <property type="entry name" value="Poly A polymerase C-terminal region-like"/>
    <property type="match status" value="1"/>
</dbReference>
<dbReference type="SUPFAM" id="SSF81301">
    <property type="entry name" value="Nucleotidyltransferase"/>
    <property type="match status" value="1"/>
</dbReference>
<dbReference type="Proteomes" id="UP000460626">
    <property type="component" value="Unassembled WGS sequence"/>
</dbReference>
<dbReference type="GO" id="GO:0046872">
    <property type="term" value="F:metal ion binding"/>
    <property type="evidence" value="ECO:0007669"/>
    <property type="project" value="UniProtKB-KW"/>
</dbReference>
<name>A0A845A337_9SPHN</name>
<sequence length="409" mass="44436">MAEDARSLPPTLPANAWCGRADLLRLVEVLGAENLRWVGGAVRDTLLGSSAHDIDAATTHQPAEVVRRLEAAGIRSVPTGIAHGTITAVLDGGHVEITTLRHDVATDGRHANVAFTDDWREDAARRDFTINALYAHPLTLEIFDWFGGLADLAASRVRFIGDARARIREDHLRILRYYRFQARFGSVLDAEAEAACAELAPMLKGLSRERVGWELQNLLSLADPVETVRRMAGNGVLAVVLPETGEREIDAFAALVKAEADAALPPSSIRRLAALLPADPRVAETVAARLRLSTASRRRLVTAARRDDAPGDARALAFRLGREEAYDRLLLTDSDTAPLNGWDIPQFPLKGGAVVERGVGAGPAVARILNMVQDRWIAEGFPDAERVHAMLEDLLAAERHNPDTVNIST</sequence>
<evidence type="ECO:0000256" key="5">
    <source>
        <dbReference type="ARBA" id="ARBA00022723"/>
    </source>
</evidence>
<dbReference type="CDD" id="cd05398">
    <property type="entry name" value="NT_ClassII-CCAase"/>
    <property type="match status" value="1"/>
</dbReference>
<evidence type="ECO:0000259" key="10">
    <source>
        <dbReference type="Pfam" id="PF12627"/>
    </source>
</evidence>
<feature type="domain" description="Poly A polymerase head" evidence="9">
    <location>
        <begin position="36"/>
        <end position="158"/>
    </location>
</feature>
<evidence type="ECO:0000256" key="4">
    <source>
        <dbReference type="ARBA" id="ARBA00022695"/>
    </source>
</evidence>
<dbReference type="Gene3D" id="1.10.3090.10">
    <property type="entry name" value="cca-adding enzyme, domain 2"/>
    <property type="match status" value="1"/>
</dbReference>
<keyword evidence="12" id="KW-1185">Reference proteome</keyword>
<keyword evidence="3" id="KW-0819">tRNA processing</keyword>
<reference evidence="11 12" key="1">
    <citation type="submission" date="2019-12" db="EMBL/GenBank/DDBJ databases">
        <title>Genomic-based taxomic classification of the family Erythrobacteraceae.</title>
        <authorList>
            <person name="Xu L."/>
        </authorList>
    </citation>
    <scope>NUCLEOTIDE SEQUENCE [LARGE SCALE GENOMIC DNA]</scope>
    <source>
        <strain evidence="11 12">RC4-10-4</strain>
    </source>
</reference>
<comment type="similarity">
    <text evidence="8">Belongs to the tRNA nucleotidyltransferase/poly(A) polymerase family.</text>
</comment>
<dbReference type="GO" id="GO:0000166">
    <property type="term" value="F:nucleotide binding"/>
    <property type="evidence" value="ECO:0007669"/>
    <property type="project" value="UniProtKB-KW"/>
</dbReference>
<keyword evidence="7" id="KW-0460">Magnesium</keyword>
<dbReference type="InterPro" id="IPR043519">
    <property type="entry name" value="NT_sf"/>
</dbReference>
<organism evidence="11 12">
    <name type="scientific">Aurantiacibacter arachoides</name>
    <dbReference type="NCBI Taxonomy" id="1850444"/>
    <lineage>
        <taxon>Bacteria</taxon>
        <taxon>Pseudomonadati</taxon>
        <taxon>Pseudomonadota</taxon>
        <taxon>Alphaproteobacteria</taxon>
        <taxon>Sphingomonadales</taxon>
        <taxon>Erythrobacteraceae</taxon>
        <taxon>Aurantiacibacter</taxon>
    </lineage>
</organism>
<accession>A0A845A337</accession>
<proteinExistence type="inferred from homology"/>
<keyword evidence="4" id="KW-0548">Nucleotidyltransferase</keyword>
<dbReference type="RefSeq" id="WP_131452818.1">
    <property type="nucleotide sequence ID" value="NZ_BMJK01000001.1"/>
</dbReference>
<comment type="cofactor">
    <cofactor evidence="1">
        <name>Mg(2+)</name>
        <dbReference type="ChEBI" id="CHEBI:18420"/>
    </cofactor>
</comment>
<dbReference type="OrthoDB" id="9805698at2"/>
<keyword evidence="2 8" id="KW-0808">Transferase</keyword>
<keyword evidence="5" id="KW-0479">Metal-binding</keyword>
<evidence type="ECO:0000313" key="12">
    <source>
        <dbReference type="Proteomes" id="UP000460626"/>
    </source>
</evidence>
<evidence type="ECO:0000313" key="11">
    <source>
        <dbReference type="EMBL" id="MXO93556.1"/>
    </source>
</evidence>
<dbReference type="EMBL" id="WTYH01000001">
    <property type="protein sequence ID" value="MXO93556.1"/>
    <property type="molecule type" value="Genomic_DNA"/>
</dbReference>
<evidence type="ECO:0000256" key="7">
    <source>
        <dbReference type="ARBA" id="ARBA00022842"/>
    </source>
</evidence>